<evidence type="ECO:0000313" key="11">
    <source>
        <dbReference type="EMBL" id="MBG0778753.1"/>
    </source>
</evidence>
<dbReference type="GO" id="GO:0015293">
    <property type="term" value="F:symporter activity"/>
    <property type="evidence" value="ECO:0007669"/>
    <property type="project" value="TreeGrafter"/>
</dbReference>
<dbReference type="InterPro" id="IPR002668">
    <property type="entry name" value="CNT_N_dom"/>
</dbReference>
<dbReference type="InterPro" id="IPR011642">
    <property type="entry name" value="Gate_dom"/>
</dbReference>
<evidence type="ECO:0000256" key="6">
    <source>
        <dbReference type="ARBA" id="ARBA00023136"/>
    </source>
</evidence>
<evidence type="ECO:0000256" key="4">
    <source>
        <dbReference type="ARBA" id="ARBA00022692"/>
    </source>
</evidence>
<organism evidence="11 12">
    <name type="scientific">Desulfotignum balticum</name>
    <dbReference type="NCBI Taxonomy" id="115781"/>
    <lineage>
        <taxon>Bacteria</taxon>
        <taxon>Pseudomonadati</taxon>
        <taxon>Thermodesulfobacteriota</taxon>
        <taxon>Desulfobacteria</taxon>
        <taxon>Desulfobacterales</taxon>
        <taxon>Desulfobacteraceae</taxon>
        <taxon>Desulfotignum</taxon>
    </lineage>
</organism>
<accession>A0A931CYF8</accession>
<feature type="transmembrane region" description="Helical" evidence="7">
    <location>
        <begin position="139"/>
        <end position="162"/>
    </location>
</feature>
<reference evidence="11" key="1">
    <citation type="submission" date="2020-07" db="EMBL/GenBank/DDBJ databases">
        <title>Severe corrosion of carbon steel in oil field produced water can be linked to methanogenic archaea containing a special type of NiFe hydrogenase.</title>
        <authorList>
            <person name="Lahme S."/>
            <person name="Mand J."/>
            <person name="Longwell J."/>
            <person name="Smith R."/>
            <person name="Enning D."/>
        </authorList>
    </citation>
    <scope>NUCLEOTIDE SEQUENCE</scope>
    <source>
        <strain evidence="11">MIC098Bin6</strain>
    </source>
</reference>
<feature type="transmembrane region" description="Helical" evidence="7">
    <location>
        <begin position="200"/>
        <end position="223"/>
    </location>
</feature>
<evidence type="ECO:0000256" key="2">
    <source>
        <dbReference type="ARBA" id="ARBA00009033"/>
    </source>
</evidence>
<feature type="transmembrane region" description="Helical" evidence="7">
    <location>
        <begin position="261"/>
        <end position="279"/>
    </location>
</feature>
<comment type="caution">
    <text evidence="11">The sequence shown here is derived from an EMBL/GenBank/DDBJ whole genome shotgun (WGS) entry which is preliminary data.</text>
</comment>
<feature type="domain" description="Concentrative nucleoside transporter N-terminal" evidence="8">
    <location>
        <begin position="7"/>
        <end position="80"/>
    </location>
</feature>
<feature type="transmembrane region" description="Helical" evidence="7">
    <location>
        <begin position="96"/>
        <end position="119"/>
    </location>
</feature>
<dbReference type="InterPro" id="IPR008276">
    <property type="entry name" value="C_nuclsd_transpt"/>
</dbReference>
<dbReference type="PANTHER" id="PTHR10590:SF4">
    <property type="entry name" value="SOLUTE CARRIER FAMILY 28 MEMBER 3"/>
    <property type="match status" value="1"/>
</dbReference>
<feature type="transmembrane region" description="Helical" evidence="7">
    <location>
        <begin position="174"/>
        <end position="194"/>
    </location>
</feature>
<evidence type="ECO:0000256" key="1">
    <source>
        <dbReference type="ARBA" id="ARBA00004651"/>
    </source>
</evidence>
<feature type="transmembrane region" description="Helical" evidence="7">
    <location>
        <begin position="299"/>
        <end position="318"/>
    </location>
</feature>
<feature type="domain" description="Concentrative nucleoside transporter C-terminal" evidence="9">
    <location>
        <begin position="207"/>
        <end position="410"/>
    </location>
</feature>
<sequence>MIIQGVAGLIVFIGLAWMISENRGRVNIKTIAVGLGFQFLLALIFLKIPLLSQGFVLLNQVVLALEQATRAGTSMVFGYLGGGTLPFEEKFAGASFILAFQALPLVLLMSALSSLLFYWKILPWVVQKFSRVLEKLFKLGGAEGLGVSANIFVGMVESPLFIRPYVRSLTRSELFTLMTSGMATIAGTMMVLYANILGDIIPNVLGHILAASIISAPAAITVAKIMIPETRPVTSGELTEPDPATSSMDAVTRGTLQGVELLINIIAMLVVLVALVHLADILLKILPVVNGTPLTLQRIFGWIMSPVVWLMGVPWAEAGIAGGLMGTKTIINEFVAYLNLAGLPADSLGPDSRLIMLYAMCGFANPGSLGIMIGGLGTMAPERRGEIVSLGLKSIIAGTIATCMTGAIVGLLG</sequence>
<dbReference type="Pfam" id="PF07670">
    <property type="entry name" value="Gate"/>
    <property type="match status" value="1"/>
</dbReference>
<dbReference type="Proteomes" id="UP000706172">
    <property type="component" value="Unassembled WGS sequence"/>
</dbReference>
<proteinExistence type="inferred from homology"/>
<evidence type="ECO:0000256" key="7">
    <source>
        <dbReference type="SAM" id="Phobius"/>
    </source>
</evidence>
<keyword evidence="4 7" id="KW-0812">Transmembrane</keyword>
<comment type="subcellular location">
    <subcellularLocation>
        <location evidence="1">Cell membrane</location>
        <topology evidence="1">Multi-pass membrane protein</topology>
    </subcellularLocation>
</comment>
<evidence type="ECO:0000313" key="12">
    <source>
        <dbReference type="Proteomes" id="UP000706172"/>
    </source>
</evidence>
<dbReference type="AlphaFoldDB" id="A0A931CYF8"/>
<keyword evidence="5 7" id="KW-1133">Transmembrane helix</keyword>
<name>A0A931CYF8_9BACT</name>
<dbReference type="PANTHER" id="PTHR10590">
    <property type="entry name" value="SODIUM/NUCLEOSIDE COTRANSPORTER"/>
    <property type="match status" value="1"/>
</dbReference>
<dbReference type="GO" id="GO:0005886">
    <property type="term" value="C:plasma membrane"/>
    <property type="evidence" value="ECO:0007669"/>
    <property type="project" value="UniProtKB-SubCell"/>
</dbReference>
<evidence type="ECO:0000259" key="8">
    <source>
        <dbReference type="Pfam" id="PF01773"/>
    </source>
</evidence>
<dbReference type="Pfam" id="PF07662">
    <property type="entry name" value="Nucleos_tra2_C"/>
    <property type="match status" value="1"/>
</dbReference>
<evidence type="ECO:0000256" key="3">
    <source>
        <dbReference type="ARBA" id="ARBA00022475"/>
    </source>
</evidence>
<evidence type="ECO:0000259" key="10">
    <source>
        <dbReference type="Pfam" id="PF07670"/>
    </source>
</evidence>
<evidence type="ECO:0000256" key="5">
    <source>
        <dbReference type="ARBA" id="ARBA00022989"/>
    </source>
</evidence>
<gene>
    <name evidence="11" type="ORF">H0S81_02345</name>
</gene>
<feature type="transmembrane region" description="Helical" evidence="7">
    <location>
        <begin position="355"/>
        <end position="378"/>
    </location>
</feature>
<dbReference type="InterPro" id="IPR011657">
    <property type="entry name" value="CNT_C_dom"/>
</dbReference>
<comment type="similarity">
    <text evidence="2">Belongs to the concentrative nucleoside transporter (CNT) (TC 2.A.41) family.</text>
</comment>
<evidence type="ECO:0000259" key="9">
    <source>
        <dbReference type="Pfam" id="PF07662"/>
    </source>
</evidence>
<keyword evidence="3" id="KW-1003">Cell membrane</keyword>
<protein>
    <submittedName>
        <fullName evidence="11">Nucleoside:proton symporter</fullName>
    </submittedName>
</protein>
<feature type="transmembrane region" description="Helical" evidence="7">
    <location>
        <begin position="390"/>
        <end position="412"/>
    </location>
</feature>
<feature type="domain" description="Nucleoside transporter/FeoB GTPase Gate" evidence="10">
    <location>
        <begin position="100"/>
        <end position="198"/>
    </location>
</feature>
<keyword evidence="6 7" id="KW-0472">Membrane</keyword>
<feature type="transmembrane region" description="Helical" evidence="7">
    <location>
        <begin position="28"/>
        <end position="46"/>
    </location>
</feature>
<dbReference type="EMBL" id="JACCQK010000098">
    <property type="protein sequence ID" value="MBG0778753.1"/>
    <property type="molecule type" value="Genomic_DNA"/>
</dbReference>
<dbReference type="Pfam" id="PF01773">
    <property type="entry name" value="Nucleos_tra2_N"/>
    <property type="match status" value="1"/>
</dbReference>
<dbReference type="GO" id="GO:0005337">
    <property type="term" value="F:nucleoside transmembrane transporter activity"/>
    <property type="evidence" value="ECO:0007669"/>
    <property type="project" value="InterPro"/>
</dbReference>